<accession>A0A1B9HYR5</accession>
<dbReference type="GeneID" id="30173524"/>
<dbReference type="AlphaFoldDB" id="A0A1B9HYR5"/>
<dbReference type="PANTHER" id="PTHR43591">
    <property type="entry name" value="METHYLTRANSFERASE"/>
    <property type="match status" value="1"/>
</dbReference>
<dbReference type="Pfam" id="PF13489">
    <property type="entry name" value="Methyltransf_23"/>
    <property type="match status" value="1"/>
</dbReference>
<proteinExistence type="predicted"/>
<dbReference type="Gene3D" id="3.40.50.150">
    <property type="entry name" value="Vaccinia Virus protein VP39"/>
    <property type="match status" value="1"/>
</dbReference>
<evidence type="ECO:0000313" key="3">
    <source>
        <dbReference type="Proteomes" id="UP000094020"/>
    </source>
</evidence>
<evidence type="ECO:0000313" key="1">
    <source>
        <dbReference type="EMBL" id="OCF48378.1"/>
    </source>
</evidence>
<keyword evidence="3" id="KW-1185">Reference proteome</keyword>
<dbReference type="RefSeq" id="XP_019009597.1">
    <property type="nucleotide sequence ID" value="XM_019156879.1"/>
</dbReference>
<reference evidence="2" key="4">
    <citation type="submission" date="2024-02" db="EMBL/GenBank/DDBJ databases">
        <title>Comparative genomics of Cryptococcus and Kwoniella reveals pathogenesis evolution and contrasting modes of karyotype evolution via chromosome fusion or intercentromeric recombination.</title>
        <authorList>
            <person name="Coelho M.A."/>
            <person name="David-Palma M."/>
            <person name="Shea T."/>
            <person name="Bowers K."/>
            <person name="McGinley-Smith S."/>
            <person name="Mohammad A.W."/>
            <person name="Gnirke A."/>
            <person name="Yurkov A.M."/>
            <person name="Nowrousian M."/>
            <person name="Sun S."/>
            <person name="Cuomo C.A."/>
            <person name="Heitman J."/>
        </authorList>
    </citation>
    <scope>NUCLEOTIDE SEQUENCE</scope>
    <source>
        <strain evidence="2">CBS 10737</strain>
    </source>
</reference>
<reference evidence="1" key="3">
    <citation type="submission" date="2016-07" db="EMBL/GenBank/DDBJ databases">
        <title>Evolution of pathogenesis and genome organization in the Tremellales.</title>
        <authorList>
            <person name="Cuomo C."/>
            <person name="Litvintseva A."/>
            <person name="Heitman J."/>
            <person name="Chen Y."/>
            <person name="Sun S."/>
            <person name="Springer D."/>
            <person name="Dromer F."/>
            <person name="Young S."/>
            <person name="Zeng Q."/>
            <person name="Chapman S."/>
            <person name="Gujja S."/>
            <person name="Saif S."/>
            <person name="Birren B."/>
        </authorList>
    </citation>
    <scope>NUCLEOTIDE SEQUENCE</scope>
    <source>
        <strain evidence="1">CBS 10737</strain>
    </source>
</reference>
<dbReference type="Proteomes" id="UP000094020">
    <property type="component" value="Chromosome 10"/>
</dbReference>
<dbReference type="OrthoDB" id="2013972at2759"/>
<dbReference type="KEGG" id="kpin:30173524"/>
<dbReference type="CDD" id="cd02440">
    <property type="entry name" value="AdoMet_MTases"/>
    <property type="match status" value="1"/>
</dbReference>
<dbReference type="STRING" id="1296096.A0A1B9HYR5"/>
<dbReference type="SUPFAM" id="SSF53335">
    <property type="entry name" value="S-adenosyl-L-methionine-dependent methyltransferases"/>
    <property type="match status" value="1"/>
</dbReference>
<evidence type="ECO:0008006" key="4">
    <source>
        <dbReference type="Google" id="ProtNLM"/>
    </source>
</evidence>
<evidence type="ECO:0000313" key="2">
    <source>
        <dbReference type="EMBL" id="WWC73334.1"/>
    </source>
</evidence>
<dbReference type="PANTHER" id="PTHR43591:SF24">
    <property type="entry name" value="2-METHOXY-6-POLYPRENYL-1,4-BENZOQUINOL METHYLASE, MITOCHONDRIAL"/>
    <property type="match status" value="1"/>
</dbReference>
<name>A0A1B9HYR5_9TREE</name>
<dbReference type="GO" id="GO:0008168">
    <property type="term" value="F:methyltransferase activity"/>
    <property type="evidence" value="ECO:0007669"/>
    <property type="project" value="TreeGrafter"/>
</dbReference>
<protein>
    <recommendedName>
        <fullName evidence="4">Methyltransferase domain-containing protein</fullName>
    </recommendedName>
</protein>
<dbReference type="EMBL" id="KI894013">
    <property type="protein sequence ID" value="OCF48378.1"/>
    <property type="molecule type" value="Genomic_DNA"/>
</dbReference>
<organism evidence="1">
    <name type="scientific">Kwoniella pini CBS 10737</name>
    <dbReference type="NCBI Taxonomy" id="1296096"/>
    <lineage>
        <taxon>Eukaryota</taxon>
        <taxon>Fungi</taxon>
        <taxon>Dikarya</taxon>
        <taxon>Basidiomycota</taxon>
        <taxon>Agaricomycotina</taxon>
        <taxon>Tremellomycetes</taxon>
        <taxon>Tremellales</taxon>
        <taxon>Cryptococcaceae</taxon>
        <taxon>Kwoniella</taxon>
    </lineage>
</organism>
<sequence>MATQVDGRYTGIRSHELKEHEGRLYNDVQANYALPADQEEIDRLNSQHRALTMLYGAVIPEPIKANLIEKTKPRILDVGCGTGIWSIEVGEEIPKASIIGVDLVSIHPKNYPSNVSFEKFDILEDFPTSWQGSFDLIHARYLIAGIRDFEGLLSRLYKLLKPNEYLIIMEPQAIWNTANNDFQITCPNTAKICKIVYDTMIKLGIDPIPGQRVSEYIRSNARFEDVKTITLDLPLSPWSSDPRLKAIGQAHLPVTLSLPGAFRRLTLGSGLIDEKEYDEYTINSKEEIKRAEGQLIFPVWMISAKRK</sequence>
<gene>
    <name evidence="1" type="ORF">I206_05155</name>
    <name evidence="2" type="ORF">I206_107301</name>
</gene>
<reference evidence="1" key="1">
    <citation type="submission" date="2013-07" db="EMBL/GenBank/DDBJ databases">
        <title>The Genome Sequence of Cryptococcus pinus CBS10737.</title>
        <authorList>
            <consortium name="The Broad Institute Genome Sequencing Platform"/>
            <person name="Cuomo C."/>
            <person name="Litvintseva A."/>
            <person name="Chen Y."/>
            <person name="Heitman J."/>
            <person name="Sun S."/>
            <person name="Springer D."/>
            <person name="Dromer F."/>
            <person name="Young S.K."/>
            <person name="Zeng Q."/>
            <person name="Gargeya S."/>
            <person name="Fitzgerald M."/>
            <person name="Abouelleil A."/>
            <person name="Alvarado L."/>
            <person name="Berlin A.M."/>
            <person name="Chapman S.B."/>
            <person name="Dewar J."/>
            <person name="Goldberg J."/>
            <person name="Griggs A."/>
            <person name="Gujja S."/>
            <person name="Hansen M."/>
            <person name="Howarth C."/>
            <person name="Imamovic A."/>
            <person name="Larimer J."/>
            <person name="McCowan C."/>
            <person name="Murphy C."/>
            <person name="Pearson M."/>
            <person name="Priest M."/>
            <person name="Roberts A."/>
            <person name="Saif S."/>
            <person name="Shea T."/>
            <person name="Sykes S."/>
            <person name="Wortman J."/>
            <person name="Nusbaum C."/>
            <person name="Birren B."/>
        </authorList>
    </citation>
    <scope>NUCLEOTIDE SEQUENCE [LARGE SCALE GENOMIC DNA]</scope>
    <source>
        <strain evidence="1">CBS 10737</strain>
    </source>
</reference>
<dbReference type="InterPro" id="IPR029063">
    <property type="entry name" value="SAM-dependent_MTases_sf"/>
</dbReference>
<reference evidence="2" key="2">
    <citation type="submission" date="2013-07" db="EMBL/GenBank/DDBJ databases">
        <authorList>
            <consortium name="The Broad Institute Genome Sequencing Platform"/>
            <person name="Cuomo C."/>
            <person name="Litvintseva A."/>
            <person name="Chen Y."/>
            <person name="Heitman J."/>
            <person name="Sun S."/>
            <person name="Springer D."/>
            <person name="Dromer F."/>
            <person name="Young S.K."/>
            <person name="Zeng Q."/>
            <person name="Gargeya S."/>
            <person name="Fitzgerald M."/>
            <person name="Abouelleil A."/>
            <person name="Alvarado L."/>
            <person name="Berlin A.M."/>
            <person name="Chapman S.B."/>
            <person name="Dewar J."/>
            <person name="Goldberg J."/>
            <person name="Griggs A."/>
            <person name="Gujja S."/>
            <person name="Hansen M."/>
            <person name="Howarth C."/>
            <person name="Imamovic A."/>
            <person name="Larimer J."/>
            <person name="McCowan C."/>
            <person name="Murphy C."/>
            <person name="Pearson M."/>
            <person name="Priest M."/>
            <person name="Roberts A."/>
            <person name="Saif S."/>
            <person name="Shea T."/>
            <person name="Sykes S."/>
            <person name="Wortman J."/>
            <person name="Nusbaum C."/>
            <person name="Birren B."/>
        </authorList>
    </citation>
    <scope>NUCLEOTIDE SEQUENCE</scope>
    <source>
        <strain evidence="2">CBS 10737</strain>
    </source>
</reference>
<dbReference type="EMBL" id="CP144528">
    <property type="protein sequence ID" value="WWC73334.1"/>
    <property type="molecule type" value="Genomic_DNA"/>
</dbReference>